<dbReference type="Gene3D" id="3.20.20.70">
    <property type="entry name" value="Aldolase class I"/>
    <property type="match status" value="1"/>
</dbReference>
<gene>
    <name evidence="3" type="ORF">Q5716_00620</name>
</gene>
<feature type="domain" description="Glycoside-hydrolase family GH114 TIM-barrel" evidence="2">
    <location>
        <begin position="33"/>
        <end position="248"/>
    </location>
</feature>
<dbReference type="RefSeq" id="WP_305001155.1">
    <property type="nucleotide sequence ID" value="NZ_JAUQUB010000001.1"/>
</dbReference>
<keyword evidence="1" id="KW-0732">Signal</keyword>
<protein>
    <submittedName>
        <fullName evidence="3">Endo alpha-1,4 polygalactosaminidase</fullName>
    </submittedName>
</protein>
<accession>A0ABT9BI82</accession>
<dbReference type="SUPFAM" id="SSF51445">
    <property type="entry name" value="(Trans)glycosidases"/>
    <property type="match status" value="1"/>
</dbReference>
<name>A0ABT9BI82_9MICO</name>
<comment type="caution">
    <text evidence="3">The sequence shown here is derived from an EMBL/GenBank/DDBJ whole genome shotgun (WGS) entry which is preliminary data.</text>
</comment>
<dbReference type="EMBL" id="JAUQUB010000001">
    <property type="protein sequence ID" value="MDO7880724.1"/>
    <property type="molecule type" value="Genomic_DNA"/>
</dbReference>
<dbReference type="InterPro" id="IPR004352">
    <property type="entry name" value="GH114_TIM-barrel"/>
</dbReference>
<feature type="signal peptide" evidence="1">
    <location>
        <begin position="1"/>
        <end position="21"/>
    </location>
</feature>
<dbReference type="PROSITE" id="PS51257">
    <property type="entry name" value="PROKAR_LIPOPROTEIN"/>
    <property type="match status" value="1"/>
</dbReference>
<dbReference type="InterPro" id="IPR017853">
    <property type="entry name" value="GH"/>
</dbReference>
<organism evidence="3 4">
    <name type="scientific">Antiquaquibacter soli</name>
    <dbReference type="NCBI Taxonomy" id="3064523"/>
    <lineage>
        <taxon>Bacteria</taxon>
        <taxon>Bacillati</taxon>
        <taxon>Actinomycetota</taxon>
        <taxon>Actinomycetes</taxon>
        <taxon>Micrococcales</taxon>
        <taxon>Microbacteriaceae</taxon>
        <taxon>Antiquaquibacter</taxon>
    </lineage>
</organism>
<sequence>MRPLIGVLSAALLLTGCTAPASDATFPAGGRPDYQLGGSYDPPAGVAIVARDSLEKPAPGVYSICYVNGFQTQPGEEWPDALLLHTPQGDPFLDPNWPDETLIDISTAEKRHQAADRIGAAVERCATSGFDAVEFDNLDSFTRSDGLLTEDDAIAFAQLLVKEAQDHGLVAGQKNTPQLGDRGPEIGFTFAVAEECARYRECAAYTEVYGDRVIDIEYADDLDRSFAEICADPETPASTILRDRDLVPAGEPDYVYEHC</sequence>
<keyword evidence="4" id="KW-1185">Reference proteome</keyword>
<evidence type="ECO:0000259" key="2">
    <source>
        <dbReference type="Pfam" id="PF03537"/>
    </source>
</evidence>
<evidence type="ECO:0000256" key="1">
    <source>
        <dbReference type="SAM" id="SignalP"/>
    </source>
</evidence>
<dbReference type="Proteomes" id="UP001241072">
    <property type="component" value="Unassembled WGS sequence"/>
</dbReference>
<dbReference type="Pfam" id="PF03537">
    <property type="entry name" value="Glyco_hydro_114"/>
    <property type="match status" value="1"/>
</dbReference>
<dbReference type="InterPro" id="IPR013785">
    <property type="entry name" value="Aldolase_TIM"/>
</dbReference>
<evidence type="ECO:0000313" key="3">
    <source>
        <dbReference type="EMBL" id="MDO7880724.1"/>
    </source>
</evidence>
<dbReference type="PANTHER" id="PTHR35273">
    <property type="entry name" value="ALPHA-1,4 POLYGALACTOSAMINIDASE, PUTATIVE (AFU_ORTHOLOGUE AFUA_3G07890)-RELATED"/>
    <property type="match status" value="1"/>
</dbReference>
<feature type="chain" id="PRO_5046313551" evidence="1">
    <location>
        <begin position="22"/>
        <end position="259"/>
    </location>
</feature>
<reference evidence="3 4" key="1">
    <citation type="submission" date="2023-07" db="EMBL/GenBank/DDBJ databases">
        <title>Protaetiibacter sp. nov WY-16 isolated from soil.</title>
        <authorList>
            <person name="Liu B."/>
            <person name="Wan Y."/>
        </authorList>
    </citation>
    <scope>NUCLEOTIDE SEQUENCE [LARGE SCALE GENOMIC DNA]</scope>
    <source>
        <strain evidence="3 4">WY-16</strain>
    </source>
</reference>
<dbReference type="PANTHER" id="PTHR35273:SF2">
    <property type="entry name" value="ALPHA-GALACTOSIDASE"/>
    <property type="match status" value="1"/>
</dbReference>
<evidence type="ECO:0000313" key="4">
    <source>
        <dbReference type="Proteomes" id="UP001241072"/>
    </source>
</evidence>
<proteinExistence type="predicted"/>